<dbReference type="RefSeq" id="XP_009831833.1">
    <property type="nucleotide sequence ID" value="XM_009833531.1"/>
</dbReference>
<sequence>MQAGGAKEIQITRFYEGSSIINPQGKSPTCLPPLAALRVYFQDALGSPQRSEWNQRCGTVYQILNEFKNKVIKLLSPDGQIVADCLEHGMSVTEATHMVNEYRQSVNEVHVGRSAVYSSSLRMKPVVTPLVRQKQGNADQDSAWAIARNGHAQQFATRLGIWSGNDGACPPYLDKAQLTPIEITQVVV</sequence>
<dbReference type="EMBL" id="KI913129">
    <property type="protein sequence ID" value="ETV79114.1"/>
    <property type="molecule type" value="Genomic_DNA"/>
</dbReference>
<proteinExistence type="predicted"/>
<organism evidence="1">
    <name type="scientific">Aphanomyces astaci</name>
    <name type="common">Crayfish plague agent</name>
    <dbReference type="NCBI Taxonomy" id="112090"/>
    <lineage>
        <taxon>Eukaryota</taxon>
        <taxon>Sar</taxon>
        <taxon>Stramenopiles</taxon>
        <taxon>Oomycota</taxon>
        <taxon>Saprolegniomycetes</taxon>
        <taxon>Saprolegniales</taxon>
        <taxon>Verrucalvaceae</taxon>
        <taxon>Aphanomyces</taxon>
    </lineage>
</organism>
<name>W4GJE4_APHAT</name>
<evidence type="ECO:0000313" key="1">
    <source>
        <dbReference type="EMBL" id="ETV79114.1"/>
    </source>
</evidence>
<dbReference type="VEuPathDB" id="FungiDB:H257_07850"/>
<reference evidence="1" key="1">
    <citation type="submission" date="2013-12" db="EMBL/GenBank/DDBJ databases">
        <title>The Genome Sequence of Aphanomyces astaci APO3.</title>
        <authorList>
            <consortium name="The Broad Institute Genomics Platform"/>
            <person name="Russ C."/>
            <person name="Tyler B."/>
            <person name="van West P."/>
            <person name="Dieguez-Uribeondo J."/>
            <person name="Young S.K."/>
            <person name="Zeng Q."/>
            <person name="Gargeya S."/>
            <person name="Fitzgerald M."/>
            <person name="Abouelleil A."/>
            <person name="Alvarado L."/>
            <person name="Chapman S.B."/>
            <person name="Gainer-Dewar J."/>
            <person name="Goldberg J."/>
            <person name="Griggs A."/>
            <person name="Gujja S."/>
            <person name="Hansen M."/>
            <person name="Howarth C."/>
            <person name="Imamovic A."/>
            <person name="Ireland A."/>
            <person name="Larimer J."/>
            <person name="McCowan C."/>
            <person name="Murphy C."/>
            <person name="Pearson M."/>
            <person name="Poon T.W."/>
            <person name="Priest M."/>
            <person name="Roberts A."/>
            <person name="Saif S."/>
            <person name="Shea T."/>
            <person name="Sykes S."/>
            <person name="Wortman J."/>
            <person name="Nusbaum C."/>
            <person name="Birren B."/>
        </authorList>
    </citation>
    <scope>NUCLEOTIDE SEQUENCE [LARGE SCALE GENOMIC DNA]</scope>
    <source>
        <strain evidence="1">APO3</strain>
    </source>
</reference>
<dbReference type="AlphaFoldDB" id="W4GJE4"/>
<accession>W4GJE4</accession>
<gene>
    <name evidence="1" type="ORF">H257_07850</name>
</gene>
<dbReference type="GeneID" id="20809846"/>
<protein>
    <submittedName>
        <fullName evidence="1">Uncharacterized protein</fullName>
    </submittedName>
</protein>